<keyword evidence="2" id="KW-1185">Reference proteome</keyword>
<organism evidence="1 2">
    <name type="scientific">Streptomyces sodiiphilus</name>
    <dbReference type="NCBI Taxonomy" id="226217"/>
    <lineage>
        <taxon>Bacteria</taxon>
        <taxon>Bacillati</taxon>
        <taxon>Actinomycetota</taxon>
        <taxon>Actinomycetes</taxon>
        <taxon>Kitasatosporales</taxon>
        <taxon>Streptomycetaceae</taxon>
        <taxon>Streptomyces</taxon>
    </lineage>
</organism>
<gene>
    <name evidence="1" type="ORF">GCM10009716_24320</name>
</gene>
<evidence type="ECO:0000313" key="2">
    <source>
        <dbReference type="Proteomes" id="UP001501303"/>
    </source>
</evidence>
<accession>A0ABN2P776</accession>
<comment type="caution">
    <text evidence="1">The sequence shown here is derived from an EMBL/GenBank/DDBJ whole genome shotgun (WGS) entry which is preliminary data.</text>
</comment>
<name>A0ABN2P776_9ACTN</name>
<protein>
    <submittedName>
        <fullName evidence="1">Uncharacterized protein</fullName>
    </submittedName>
</protein>
<proteinExistence type="predicted"/>
<dbReference type="Proteomes" id="UP001501303">
    <property type="component" value="Unassembled WGS sequence"/>
</dbReference>
<sequence length="117" mass="12713">MPMAYRAEAIAYCVEPHPGMFHLGDSYALRPDAVQQWAADRAAHIAASLGAHHAGTACQFLAWARHVTADHTGELLQAGHSVTYTHTDSDCLWQLALRPVPEHHPRSLAPLRNGASS</sequence>
<reference evidence="1 2" key="1">
    <citation type="journal article" date="2019" name="Int. J. Syst. Evol. Microbiol.">
        <title>The Global Catalogue of Microorganisms (GCM) 10K type strain sequencing project: providing services to taxonomists for standard genome sequencing and annotation.</title>
        <authorList>
            <consortium name="The Broad Institute Genomics Platform"/>
            <consortium name="The Broad Institute Genome Sequencing Center for Infectious Disease"/>
            <person name="Wu L."/>
            <person name="Ma J."/>
        </authorList>
    </citation>
    <scope>NUCLEOTIDE SEQUENCE [LARGE SCALE GENOMIC DNA]</scope>
    <source>
        <strain evidence="1 2">JCM 13581</strain>
    </source>
</reference>
<evidence type="ECO:0000313" key="1">
    <source>
        <dbReference type="EMBL" id="GAA1913950.1"/>
    </source>
</evidence>
<dbReference type="EMBL" id="BAAAMJ010000026">
    <property type="protein sequence ID" value="GAA1913950.1"/>
    <property type="molecule type" value="Genomic_DNA"/>
</dbReference>